<evidence type="ECO:0000313" key="12">
    <source>
        <dbReference type="Proteomes" id="UP000316079"/>
    </source>
</evidence>
<dbReference type="OrthoDB" id="9423433at2759"/>
<keyword evidence="4" id="KW-0796">Tight junction</keyword>
<dbReference type="InterPro" id="IPR006187">
    <property type="entry name" value="Claudin"/>
</dbReference>
<comment type="caution">
    <text evidence="11">The sequence shown here is derived from an EMBL/GenBank/DDBJ whole genome shotgun (WGS) entry which is preliminary data.</text>
</comment>
<feature type="transmembrane region" description="Helical" evidence="10">
    <location>
        <begin position="216"/>
        <end position="235"/>
    </location>
</feature>
<organism evidence="11 12">
    <name type="scientific">Danionella cerebrum</name>
    <dbReference type="NCBI Taxonomy" id="2873325"/>
    <lineage>
        <taxon>Eukaryota</taxon>
        <taxon>Metazoa</taxon>
        <taxon>Chordata</taxon>
        <taxon>Craniata</taxon>
        <taxon>Vertebrata</taxon>
        <taxon>Euteleostomi</taxon>
        <taxon>Actinopterygii</taxon>
        <taxon>Neopterygii</taxon>
        <taxon>Teleostei</taxon>
        <taxon>Ostariophysi</taxon>
        <taxon>Cypriniformes</taxon>
        <taxon>Danionidae</taxon>
        <taxon>Danioninae</taxon>
        <taxon>Danionella</taxon>
    </lineage>
</organism>
<evidence type="ECO:0000256" key="2">
    <source>
        <dbReference type="ARBA" id="ARBA00004651"/>
    </source>
</evidence>
<evidence type="ECO:0000256" key="7">
    <source>
        <dbReference type="ARBA" id="ARBA00022949"/>
    </source>
</evidence>
<accession>A0A553MPZ4</accession>
<gene>
    <name evidence="11" type="ORF">DNTS_014562</name>
</gene>
<protein>
    <submittedName>
        <fullName evidence="11">Uncharacterized protein</fullName>
    </submittedName>
</protein>
<dbReference type="FunFam" id="1.20.140.150:FF:000001">
    <property type="entry name" value="Claudin"/>
    <property type="match status" value="1"/>
</dbReference>
<proteinExistence type="inferred from homology"/>
<evidence type="ECO:0000256" key="9">
    <source>
        <dbReference type="ARBA" id="ARBA00023136"/>
    </source>
</evidence>
<name>A0A553MPZ4_9TELE</name>
<comment type="similarity">
    <text evidence="3">Belongs to the claudin family.</text>
</comment>
<feature type="transmembrane region" description="Helical" evidence="10">
    <location>
        <begin position="134"/>
        <end position="154"/>
    </location>
</feature>
<dbReference type="GO" id="GO:0005198">
    <property type="term" value="F:structural molecule activity"/>
    <property type="evidence" value="ECO:0007669"/>
    <property type="project" value="InterPro"/>
</dbReference>
<keyword evidence="6 10" id="KW-0812">Transmembrane</keyword>
<feature type="transmembrane region" description="Helical" evidence="10">
    <location>
        <begin position="60"/>
        <end position="82"/>
    </location>
</feature>
<dbReference type="Gene3D" id="1.20.140.150">
    <property type="match status" value="1"/>
</dbReference>
<dbReference type="STRING" id="623744.A0A553MPZ4"/>
<dbReference type="Proteomes" id="UP000316079">
    <property type="component" value="Unassembled WGS sequence"/>
</dbReference>
<dbReference type="GO" id="GO:0005886">
    <property type="term" value="C:plasma membrane"/>
    <property type="evidence" value="ECO:0007669"/>
    <property type="project" value="UniProtKB-SubCell"/>
</dbReference>
<evidence type="ECO:0000256" key="6">
    <source>
        <dbReference type="ARBA" id="ARBA00022692"/>
    </source>
</evidence>
<evidence type="ECO:0000256" key="10">
    <source>
        <dbReference type="SAM" id="Phobius"/>
    </source>
</evidence>
<dbReference type="PANTHER" id="PTHR12002">
    <property type="entry name" value="CLAUDIN"/>
    <property type="match status" value="1"/>
</dbReference>
<keyword evidence="5" id="KW-1003">Cell membrane</keyword>
<keyword evidence="12" id="KW-1185">Reference proteome</keyword>
<keyword evidence="8 10" id="KW-1133">Transmembrane helix</keyword>
<evidence type="ECO:0000313" key="11">
    <source>
        <dbReference type="EMBL" id="TRY55248.1"/>
    </source>
</evidence>
<evidence type="ECO:0000256" key="1">
    <source>
        <dbReference type="ARBA" id="ARBA00004435"/>
    </source>
</evidence>
<dbReference type="PRINTS" id="PR01077">
    <property type="entry name" value="CLAUDIN"/>
</dbReference>
<evidence type="ECO:0000256" key="8">
    <source>
        <dbReference type="ARBA" id="ARBA00022989"/>
    </source>
</evidence>
<dbReference type="AlphaFoldDB" id="A0A553MPZ4"/>
<comment type="subcellular location">
    <subcellularLocation>
        <location evidence="1">Cell junction</location>
        <location evidence="1">Tight junction</location>
    </subcellularLocation>
    <subcellularLocation>
        <location evidence="2">Cell membrane</location>
        <topology evidence="2">Multi-pass membrane protein</topology>
    </subcellularLocation>
</comment>
<keyword evidence="7" id="KW-0965">Cell junction</keyword>
<sequence>MAGWAPPCPECTITASSLQREHKTLMLHPAKRCGDSFAGNICSKLVCSHIASMISACLEIIGLGLSITGTLLVMVACGLPMWKVSAFIEGNIVVAQNIWDGLWMSCVVQSTGQMQCKMHDSVLALTTDLQTSRALTVISAVLGVLALMITIAGAQCTNCIDKESTKTKVVNVGGVIYITAGLFVLVPLCWMANNIISDFYDPSVPYAKKREIGAALYIGWAASAMLLVGGAILCFSRPHDEKSSYPLKYVSPPTKSTSLSGDYDKRNYV</sequence>
<keyword evidence="9 10" id="KW-0472">Membrane</keyword>
<dbReference type="InterPro" id="IPR004031">
    <property type="entry name" value="PMP22/EMP/MP20/Claudin"/>
</dbReference>
<evidence type="ECO:0000256" key="3">
    <source>
        <dbReference type="ARBA" id="ARBA00008295"/>
    </source>
</evidence>
<dbReference type="PROSITE" id="PS01346">
    <property type="entry name" value="CLAUDIN"/>
    <property type="match status" value="1"/>
</dbReference>
<dbReference type="InterPro" id="IPR017974">
    <property type="entry name" value="Claudin_CS"/>
</dbReference>
<dbReference type="Pfam" id="PF00822">
    <property type="entry name" value="PMP22_Claudin"/>
    <property type="match status" value="1"/>
</dbReference>
<dbReference type="EMBL" id="SRMA01027332">
    <property type="protein sequence ID" value="TRY55248.1"/>
    <property type="molecule type" value="Genomic_DNA"/>
</dbReference>
<feature type="transmembrane region" description="Helical" evidence="10">
    <location>
        <begin position="175"/>
        <end position="196"/>
    </location>
</feature>
<dbReference type="GO" id="GO:0005923">
    <property type="term" value="C:bicellular tight junction"/>
    <property type="evidence" value="ECO:0007669"/>
    <property type="project" value="UniProtKB-SubCell"/>
</dbReference>
<evidence type="ECO:0000256" key="5">
    <source>
        <dbReference type="ARBA" id="ARBA00022475"/>
    </source>
</evidence>
<evidence type="ECO:0000256" key="4">
    <source>
        <dbReference type="ARBA" id="ARBA00022427"/>
    </source>
</evidence>
<reference evidence="11 12" key="1">
    <citation type="journal article" date="2019" name="Sci. Data">
        <title>Hybrid genome assembly and annotation of Danionella translucida.</title>
        <authorList>
            <person name="Kadobianskyi M."/>
            <person name="Schulze L."/>
            <person name="Schuelke M."/>
            <person name="Judkewitz B."/>
        </authorList>
    </citation>
    <scope>NUCLEOTIDE SEQUENCE [LARGE SCALE GENOMIC DNA]</scope>
    <source>
        <strain evidence="11 12">Bolton</strain>
    </source>
</reference>